<evidence type="ECO:0000313" key="3">
    <source>
        <dbReference type="Proteomes" id="UP001054801"/>
    </source>
</evidence>
<evidence type="ECO:0000313" key="2">
    <source>
        <dbReference type="EMBL" id="UJS22908.1"/>
    </source>
</evidence>
<keyword evidence="3" id="KW-1185">Reference proteome</keyword>
<dbReference type="PANTHER" id="PTHR38589">
    <property type="entry name" value="BLR0621 PROTEIN"/>
    <property type="match status" value="1"/>
</dbReference>
<protein>
    <submittedName>
        <fullName evidence="2">L,D-transpeptidase family protein</fullName>
    </submittedName>
</protein>
<dbReference type="PROSITE" id="PS51257">
    <property type="entry name" value="PROKAR_LIPOPROTEIN"/>
    <property type="match status" value="1"/>
</dbReference>
<dbReference type="PANTHER" id="PTHR38589:SF1">
    <property type="entry name" value="BLR0621 PROTEIN"/>
    <property type="match status" value="1"/>
</dbReference>
<proteinExistence type="predicted"/>
<accession>A0ABY3SUR8</accession>
<name>A0ABY3SUR8_9GAMM</name>
<reference evidence="2" key="1">
    <citation type="journal article" date="2022" name="Microorganisms">
        <title>Two New Species of Filamentous Sulfur Bacteria of the Genus Thiothrix, Thiothrix winogradskyi sp. nov. and 'Candidatus Thiothrix sulfatifontis' sp. nov.</title>
        <authorList>
            <person name="Ravin N.V."/>
            <person name="Rossetti S."/>
            <person name="Beletsky A.V."/>
            <person name="Kadnikov V.V."/>
            <person name="Rudenko T.S."/>
            <person name="Smolyakov D.D."/>
            <person name="Moskvitina M.I."/>
            <person name="Gureeva M.V."/>
            <person name="Mardanov A.V."/>
            <person name="Grabovich M.Y."/>
        </authorList>
    </citation>
    <scope>NUCLEOTIDE SEQUENCE</scope>
    <source>
        <strain evidence="2">CT3</strain>
    </source>
</reference>
<feature type="domain" description="L,D-TPase catalytic" evidence="1">
    <location>
        <begin position="76"/>
        <end position="235"/>
    </location>
</feature>
<sequence>MKRFYWWQLLPLMILLGVLSACSPRLEQQLLEINLPNTTTQVLLVTTSDWKTTDATLKRMEKRTAAWYPVGDAIPVKLGRNGLGWGAGLHTNPSDGVQKREGDGKAPAGVFRLGTAFGYAADAPQGLQMPYRTATERDYFVDAVDSADYNQWRSIRADQPNTPKQHWASFELMRRADHQYEYGMIVEHNTQPVTPGYGSAIFLHVWLDPQTPTSGCTGMDREHLLEVLRWLQPNTNPLLVQVPTDELGRLSL</sequence>
<dbReference type="Pfam" id="PF03734">
    <property type="entry name" value="YkuD"/>
    <property type="match status" value="1"/>
</dbReference>
<evidence type="ECO:0000259" key="1">
    <source>
        <dbReference type="Pfam" id="PF03734"/>
    </source>
</evidence>
<gene>
    <name evidence="2" type="ORF">L2Y54_13260</name>
</gene>
<dbReference type="EMBL" id="CP091244">
    <property type="protein sequence ID" value="UJS22908.1"/>
    <property type="molecule type" value="Genomic_DNA"/>
</dbReference>
<dbReference type="InterPro" id="IPR005490">
    <property type="entry name" value="LD_TPept_cat_dom"/>
</dbReference>
<dbReference type="RefSeq" id="WP_236496683.1">
    <property type="nucleotide sequence ID" value="NZ_CP091244.1"/>
</dbReference>
<dbReference type="Proteomes" id="UP001054801">
    <property type="component" value="Chromosome"/>
</dbReference>
<organism evidence="2 3">
    <name type="scientific">Thiothrix winogradskyi</name>
    <dbReference type="NCBI Taxonomy" id="96472"/>
    <lineage>
        <taxon>Bacteria</taxon>
        <taxon>Pseudomonadati</taxon>
        <taxon>Pseudomonadota</taxon>
        <taxon>Gammaproteobacteria</taxon>
        <taxon>Thiotrichales</taxon>
        <taxon>Thiotrichaceae</taxon>
        <taxon>Thiothrix</taxon>
    </lineage>
</organism>